<evidence type="ECO:0000259" key="4">
    <source>
        <dbReference type="PROSITE" id="PS01124"/>
    </source>
</evidence>
<organism evidence="5 6">
    <name type="scientific">Stenotrophomonas forensis</name>
    <dbReference type="NCBI Taxonomy" id="2871169"/>
    <lineage>
        <taxon>Bacteria</taxon>
        <taxon>Pseudomonadati</taxon>
        <taxon>Pseudomonadota</taxon>
        <taxon>Gammaproteobacteria</taxon>
        <taxon>Lysobacterales</taxon>
        <taxon>Lysobacteraceae</taxon>
        <taxon>Stenotrophomonas</taxon>
        <taxon>Stenotrophomonas maltophilia group</taxon>
    </lineage>
</organism>
<dbReference type="InterPro" id="IPR037923">
    <property type="entry name" value="HTH-like"/>
</dbReference>
<dbReference type="PANTHER" id="PTHR43280:SF32">
    <property type="entry name" value="TRANSCRIPTIONAL REGULATORY PROTEIN"/>
    <property type="match status" value="1"/>
</dbReference>
<dbReference type="SMART" id="SM00342">
    <property type="entry name" value="HTH_ARAC"/>
    <property type="match status" value="1"/>
</dbReference>
<accession>A0ABY7Y6N5</accession>
<keyword evidence="6" id="KW-1185">Reference proteome</keyword>
<dbReference type="EMBL" id="CP082270">
    <property type="protein sequence ID" value="WDM65630.1"/>
    <property type="molecule type" value="Genomic_DNA"/>
</dbReference>
<dbReference type="Proteomes" id="UP001216828">
    <property type="component" value="Chromosome"/>
</dbReference>
<feature type="domain" description="HTH araC/xylS-type" evidence="4">
    <location>
        <begin position="178"/>
        <end position="276"/>
    </location>
</feature>
<sequence>MDRIPQLLDQDESMRLEVSTLADGQGVPLSFGHARLALLVCVSGRARFALNFREGVVQPHDVLVLAEDTLALLRQRSRGFLAVVCLMPKALASEVGYVLPNALFKFLHQQPHCTPSPLEVPLLQGWLQQLMDAHHTGGRYRHVMLRSLLQIFFLKLATLLPAKGAPTAQLSRRERLAWNFWELVGQRSTRQRDVQSYAEALCITPFYLSQLTRECFGQTPKALIDHQVVLEIKAWLSYSELPIGRIAERLCFEDASYLCRYFRRHTGQSLTAYRRAGQGLASGIRTAVREPRPAGSR</sequence>
<evidence type="ECO:0000256" key="3">
    <source>
        <dbReference type="ARBA" id="ARBA00023163"/>
    </source>
</evidence>
<dbReference type="Gene3D" id="1.10.10.60">
    <property type="entry name" value="Homeodomain-like"/>
    <property type="match status" value="1"/>
</dbReference>
<proteinExistence type="predicted"/>
<dbReference type="SUPFAM" id="SSF51215">
    <property type="entry name" value="Regulatory protein AraC"/>
    <property type="match status" value="1"/>
</dbReference>
<keyword evidence="2" id="KW-0238">DNA-binding</keyword>
<dbReference type="Pfam" id="PF12833">
    <property type="entry name" value="HTH_18"/>
    <property type="match status" value="1"/>
</dbReference>
<evidence type="ECO:0000256" key="2">
    <source>
        <dbReference type="ARBA" id="ARBA00023125"/>
    </source>
</evidence>
<keyword evidence="1" id="KW-0805">Transcription regulation</keyword>
<reference evidence="5 6" key="1">
    <citation type="submission" date="2021-08" db="EMBL/GenBank/DDBJ databases">
        <title>Stenotrophomonas forensis sp. nov., isolated from contaminated viral transport media.</title>
        <authorList>
            <person name="Nguyen S.V."/>
            <person name="Edwards D."/>
            <person name="Scott S."/>
            <person name="Doss J."/>
            <person name="Merid S."/>
            <person name="Zelaya E."/>
            <person name="Maza C."/>
            <person name="Mann M."/>
            <person name="Hamilton B."/>
            <person name="Blackwell R."/>
            <person name="Tran A."/>
            <person name="Hauser J."/>
        </authorList>
    </citation>
    <scope>NUCLEOTIDE SEQUENCE [LARGE SCALE GENOMIC DNA]</scope>
    <source>
        <strain evidence="5 6">DFS-20110405</strain>
    </source>
</reference>
<gene>
    <name evidence="5" type="ORF">K5L94_10275</name>
</gene>
<keyword evidence="3" id="KW-0804">Transcription</keyword>
<dbReference type="InterPro" id="IPR009057">
    <property type="entry name" value="Homeodomain-like_sf"/>
</dbReference>
<dbReference type="InterPro" id="IPR018060">
    <property type="entry name" value="HTH_AraC"/>
</dbReference>
<dbReference type="PROSITE" id="PS01124">
    <property type="entry name" value="HTH_ARAC_FAMILY_2"/>
    <property type="match status" value="1"/>
</dbReference>
<evidence type="ECO:0000313" key="6">
    <source>
        <dbReference type="Proteomes" id="UP001216828"/>
    </source>
</evidence>
<dbReference type="RefSeq" id="WP_274512539.1">
    <property type="nucleotide sequence ID" value="NZ_CP082270.1"/>
</dbReference>
<evidence type="ECO:0000313" key="5">
    <source>
        <dbReference type="EMBL" id="WDM65630.1"/>
    </source>
</evidence>
<dbReference type="PANTHER" id="PTHR43280">
    <property type="entry name" value="ARAC-FAMILY TRANSCRIPTIONAL REGULATOR"/>
    <property type="match status" value="1"/>
</dbReference>
<evidence type="ECO:0000256" key="1">
    <source>
        <dbReference type="ARBA" id="ARBA00023015"/>
    </source>
</evidence>
<name>A0ABY7Y6N5_9GAMM</name>
<dbReference type="SUPFAM" id="SSF46689">
    <property type="entry name" value="Homeodomain-like"/>
    <property type="match status" value="1"/>
</dbReference>
<protein>
    <submittedName>
        <fullName evidence="5">Helix-turn-helix domain-containing protein</fullName>
    </submittedName>
</protein>